<dbReference type="GO" id="GO:0030234">
    <property type="term" value="F:enzyme regulator activity"/>
    <property type="evidence" value="ECO:0007669"/>
    <property type="project" value="InterPro"/>
</dbReference>
<dbReference type="InterPro" id="IPR002187">
    <property type="entry name" value="N-reg_PII"/>
</dbReference>
<organism evidence="2 3">
    <name type="scientific">Gimesia chilikensis</name>
    <dbReference type="NCBI Taxonomy" id="2605989"/>
    <lineage>
        <taxon>Bacteria</taxon>
        <taxon>Pseudomonadati</taxon>
        <taxon>Planctomycetota</taxon>
        <taxon>Planctomycetia</taxon>
        <taxon>Planctomycetales</taxon>
        <taxon>Planctomycetaceae</taxon>
        <taxon>Gimesia</taxon>
    </lineage>
</organism>
<dbReference type="GO" id="GO:0006808">
    <property type="term" value="P:regulation of nitrogen utilization"/>
    <property type="evidence" value="ECO:0007669"/>
    <property type="project" value="InterPro"/>
</dbReference>
<dbReference type="RefSeq" id="WP_145190962.1">
    <property type="nucleotide sequence ID" value="NZ_CP036266.1"/>
</dbReference>
<dbReference type="Gene3D" id="3.30.70.120">
    <property type="match status" value="1"/>
</dbReference>
<dbReference type="InterPro" id="IPR011322">
    <property type="entry name" value="N-reg_PII-like_a/b"/>
</dbReference>
<dbReference type="PRINTS" id="PR00340">
    <property type="entry name" value="PIIGLNB"/>
</dbReference>
<keyword evidence="3" id="KW-1185">Reference proteome</keyword>
<name>A0A517PVU0_9PLAN</name>
<keyword evidence="1" id="KW-0597">Phosphoprotein</keyword>
<accession>A0A517PVU0</accession>
<dbReference type="Proteomes" id="UP000320421">
    <property type="component" value="Chromosome"/>
</dbReference>
<dbReference type="PROSITE" id="PS51343">
    <property type="entry name" value="PII_GLNB_DOM"/>
    <property type="match status" value="1"/>
</dbReference>
<dbReference type="AlphaFoldDB" id="A0A517PVU0"/>
<proteinExistence type="predicted"/>
<protein>
    <submittedName>
        <fullName evidence="2">Nitrogen regulatory protein P-II 1</fullName>
    </submittedName>
</protein>
<dbReference type="InterPro" id="IPR015867">
    <property type="entry name" value="N-reg_PII/ATP_PRibTrfase_C"/>
</dbReference>
<evidence type="ECO:0000313" key="3">
    <source>
        <dbReference type="Proteomes" id="UP000320421"/>
    </source>
</evidence>
<feature type="modified residue" description="O-UMP-tyrosine" evidence="1">
    <location>
        <position position="44"/>
    </location>
</feature>
<gene>
    <name evidence="2" type="primary">glnB_3</name>
    <name evidence="2" type="ORF">HG66A1_53080</name>
</gene>
<dbReference type="Pfam" id="PF00543">
    <property type="entry name" value="P-II"/>
    <property type="match status" value="1"/>
</dbReference>
<evidence type="ECO:0000313" key="2">
    <source>
        <dbReference type="EMBL" id="QDT23487.1"/>
    </source>
</evidence>
<dbReference type="OrthoDB" id="9802729at2"/>
<reference evidence="2 3" key="1">
    <citation type="submission" date="2019-02" db="EMBL/GenBank/DDBJ databases">
        <title>Deep-cultivation of Planctomycetes and their phenomic and genomic characterization uncovers novel biology.</title>
        <authorList>
            <person name="Wiegand S."/>
            <person name="Jogler M."/>
            <person name="Boedeker C."/>
            <person name="Pinto D."/>
            <person name="Vollmers J."/>
            <person name="Rivas-Marin E."/>
            <person name="Kohn T."/>
            <person name="Peeters S.H."/>
            <person name="Heuer A."/>
            <person name="Rast P."/>
            <person name="Oberbeckmann S."/>
            <person name="Bunk B."/>
            <person name="Jeske O."/>
            <person name="Meyerdierks A."/>
            <person name="Storesund J.E."/>
            <person name="Kallscheuer N."/>
            <person name="Luecker S."/>
            <person name="Lage O.M."/>
            <person name="Pohl T."/>
            <person name="Merkel B.J."/>
            <person name="Hornburger P."/>
            <person name="Mueller R.-W."/>
            <person name="Bruemmer F."/>
            <person name="Labrenz M."/>
            <person name="Spormann A.M."/>
            <person name="Op den Camp H."/>
            <person name="Overmann J."/>
            <person name="Amann R."/>
            <person name="Jetten M.S.M."/>
            <person name="Mascher T."/>
            <person name="Medema M.H."/>
            <person name="Devos D.P."/>
            <person name="Kaster A.-K."/>
            <person name="Ovreas L."/>
            <person name="Rohde M."/>
            <person name="Galperin M.Y."/>
            <person name="Jogler C."/>
        </authorList>
    </citation>
    <scope>NUCLEOTIDE SEQUENCE [LARGE SCALE GENOMIC DNA]</scope>
    <source>
        <strain evidence="2 3">HG66A1</strain>
    </source>
</reference>
<dbReference type="EMBL" id="CP036266">
    <property type="protein sequence ID" value="QDT23487.1"/>
    <property type="molecule type" value="Genomic_DNA"/>
</dbReference>
<sequence>MKEVKAVFQPFMPKPVLEALQKVDHLPAATETEVDGYSVVHPDYTPKPKIILEFMVPDDIVDAIVQALQSGAHTGNLGDGCIFVIEVKLP</sequence>
<dbReference type="SUPFAM" id="SSF54913">
    <property type="entry name" value="GlnB-like"/>
    <property type="match status" value="1"/>
</dbReference>
<evidence type="ECO:0000256" key="1">
    <source>
        <dbReference type="PIRSR" id="PIRSR602187-50"/>
    </source>
</evidence>
<dbReference type="SMART" id="SM00938">
    <property type="entry name" value="P-II"/>
    <property type="match status" value="1"/>
</dbReference>